<dbReference type="Proteomes" id="UP001305647">
    <property type="component" value="Unassembled WGS sequence"/>
</dbReference>
<organism evidence="2 3">
    <name type="scientific">Parathielavia hyrcaniae</name>
    <dbReference type="NCBI Taxonomy" id="113614"/>
    <lineage>
        <taxon>Eukaryota</taxon>
        <taxon>Fungi</taxon>
        <taxon>Dikarya</taxon>
        <taxon>Ascomycota</taxon>
        <taxon>Pezizomycotina</taxon>
        <taxon>Sordariomycetes</taxon>
        <taxon>Sordariomycetidae</taxon>
        <taxon>Sordariales</taxon>
        <taxon>Chaetomiaceae</taxon>
        <taxon>Parathielavia</taxon>
    </lineage>
</organism>
<feature type="region of interest" description="Disordered" evidence="1">
    <location>
        <begin position="273"/>
        <end position="295"/>
    </location>
</feature>
<reference evidence="2" key="1">
    <citation type="journal article" date="2023" name="Mol. Phylogenet. Evol.">
        <title>Genome-scale phylogeny and comparative genomics of the fungal order Sordariales.</title>
        <authorList>
            <person name="Hensen N."/>
            <person name="Bonometti L."/>
            <person name="Westerberg I."/>
            <person name="Brannstrom I.O."/>
            <person name="Guillou S."/>
            <person name="Cros-Aarteil S."/>
            <person name="Calhoun S."/>
            <person name="Haridas S."/>
            <person name="Kuo A."/>
            <person name="Mondo S."/>
            <person name="Pangilinan J."/>
            <person name="Riley R."/>
            <person name="LaButti K."/>
            <person name="Andreopoulos B."/>
            <person name="Lipzen A."/>
            <person name="Chen C."/>
            <person name="Yan M."/>
            <person name="Daum C."/>
            <person name="Ng V."/>
            <person name="Clum A."/>
            <person name="Steindorff A."/>
            <person name="Ohm R.A."/>
            <person name="Martin F."/>
            <person name="Silar P."/>
            <person name="Natvig D.O."/>
            <person name="Lalanne C."/>
            <person name="Gautier V."/>
            <person name="Ament-Velasquez S.L."/>
            <person name="Kruys A."/>
            <person name="Hutchinson M.I."/>
            <person name="Powell A.J."/>
            <person name="Barry K."/>
            <person name="Miller A.N."/>
            <person name="Grigoriev I.V."/>
            <person name="Debuchy R."/>
            <person name="Gladieux P."/>
            <person name="Hiltunen Thoren M."/>
            <person name="Johannesson H."/>
        </authorList>
    </citation>
    <scope>NUCLEOTIDE SEQUENCE</scope>
    <source>
        <strain evidence="2">CBS 757.83</strain>
    </source>
</reference>
<accession>A0AAN6Q5J1</accession>
<evidence type="ECO:0000313" key="2">
    <source>
        <dbReference type="EMBL" id="KAK4101371.1"/>
    </source>
</evidence>
<feature type="compositionally biased region" description="Basic residues" evidence="1">
    <location>
        <begin position="278"/>
        <end position="288"/>
    </location>
</feature>
<name>A0AAN6Q5J1_9PEZI</name>
<dbReference type="AlphaFoldDB" id="A0AAN6Q5J1"/>
<dbReference type="EMBL" id="MU863635">
    <property type="protein sequence ID" value="KAK4101371.1"/>
    <property type="molecule type" value="Genomic_DNA"/>
</dbReference>
<protein>
    <submittedName>
        <fullName evidence="2">Uncharacterized protein</fullName>
    </submittedName>
</protein>
<sequence length="295" mass="32130">MSGRMRTSSFASELSMTCGGQCKVTLMRSRPRWPNRRYFFVWAFGPRSGVRTVLRRVGRGQPNRVGNAPRQFRQSPARAKEAGGSIVGNPQTTWPSSYFETSPYGILYCTRHGSLGISIASGSEQLAEILTPQGCKIAWDGQPIPVNKQAIPNMVLCCLDSRRFTACFSKEKTSLPARAVLVLTSSRPATCDVRPPLAAAAAACPRFSPAAEEIGCKRAPCLAHPAPVASHASLLLPSAHHQPRSPFFALSPTGARRLGVCRLGSHRSAPLSISFHAHSPRRTRHTRWQTHPPDA</sequence>
<feature type="region of interest" description="Disordered" evidence="1">
    <location>
        <begin position="60"/>
        <end position="88"/>
    </location>
</feature>
<comment type="caution">
    <text evidence="2">The sequence shown here is derived from an EMBL/GenBank/DDBJ whole genome shotgun (WGS) entry which is preliminary data.</text>
</comment>
<keyword evidence="3" id="KW-1185">Reference proteome</keyword>
<reference evidence="2" key="2">
    <citation type="submission" date="2023-05" db="EMBL/GenBank/DDBJ databases">
        <authorList>
            <consortium name="Lawrence Berkeley National Laboratory"/>
            <person name="Steindorff A."/>
            <person name="Hensen N."/>
            <person name="Bonometti L."/>
            <person name="Westerberg I."/>
            <person name="Brannstrom I.O."/>
            <person name="Guillou S."/>
            <person name="Cros-Aarteil S."/>
            <person name="Calhoun S."/>
            <person name="Haridas S."/>
            <person name="Kuo A."/>
            <person name="Mondo S."/>
            <person name="Pangilinan J."/>
            <person name="Riley R."/>
            <person name="Labutti K."/>
            <person name="Andreopoulos B."/>
            <person name="Lipzen A."/>
            <person name="Chen C."/>
            <person name="Yanf M."/>
            <person name="Daum C."/>
            <person name="Ng V."/>
            <person name="Clum A."/>
            <person name="Ohm R."/>
            <person name="Martin F."/>
            <person name="Silar P."/>
            <person name="Natvig D."/>
            <person name="Lalanne C."/>
            <person name="Gautier V."/>
            <person name="Ament-Velasquez S.L."/>
            <person name="Kruys A."/>
            <person name="Hutchinson M.I."/>
            <person name="Powell A.J."/>
            <person name="Barry K."/>
            <person name="Miller A.N."/>
            <person name="Grigoriev I.V."/>
            <person name="Debuchy R."/>
            <person name="Gladieux P."/>
            <person name="Thoren M.H."/>
            <person name="Johannesson H."/>
        </authorList>
    </citation>
    <scope>NUCLEOTIDE SEQUENCE</scope>
    <source>
        <strain evidence="2">CBS 757.83</strain>
    </source>
</reference>
<evidence type="ECO:0000256" key="1">
    <source>
        <dbReference type="SAM" id="MobiDB-lite"/>
    </source>
</evidence>
<proteinExistence type="predicted"/>
<gene>
    <name evidence="2" type="ORF">N658DRAFT_58461</name>
</gene>
<evidence type="ECO:0000313" key="3">
    <source>
        <dbReference type="Proteomes" id="UP001305647"/>
    </source>
</evidence>